<dbReference type="GO" id="GO:0005886">
    <property type="term" value="C:plasma membrane"/>
    <property type="evidence" value="ECO:0007669"/>
    <property type="project" value="TreeGrafter"/>
</dbReference>
<feature type="region of interest" description="Disordered" evidence="6">
    <location>
        <begin position="582"/>
        <end position="622"/>
    </location>
</feature>
<evidence type="ECO:0000256" key="1">
    <source>
        <dbReference type="ARBA" id="ARBA00004141"/>
    </source>
</evidence>
<dbReference type="Proteomes" id="UP000289152">
    <property type="component" value="Unassembled WGS sequence"/>
</dbReference>
<dbReference type="InterPro" id="IPR045225">
    <property type="entry name" value="Uracil/uridine/allantoin_perm"/>
</dbReference>
<dbReference type="AlphaFoldDB" id="A0A4Q1BTZ5"/>
<sequence length="622" mass="68216">MTFRQKAVEVWKEVGFLRKPQSAIDAGANDFRPVSGWKPFVHMEPGDRTMWINEDLAPTPPQMRTWSWLTYVSLWWGTNYGIGAWTAGSALLTFGLSYKLVIAATCVGQFLIAIVAVGCARVGSRYHIGFPVWARSTFGMNLSKLFVGLRGSVAIIWFAVQNYYCALMLDMALLAVSPNGWGHIANTIPEHIHVTTRQMVAYFICFCLHMPFAFVHPSMIKLIFELKALFLPVVSFGFLGGLIHLAGGSLNFSVLNGTIAKGTSAQSWAFMLGINSCFGGIAPMLINQPDLGRYATTPSAAIIPQAISLWVGNMIVTALGLSAGAASYQIWGVHSWNVWGICELILENNVTSAWRAGIFIFALVQIWATIGTNLFANNIPSACDFSSLWPTKLNIVRAQVGLMIFSWVVQPWSIITTGVKFVIFLNSYTFFCGAMIAILLADYFIVRKGNIHVPSLFAATGSKLHTDGIYYFKPWGCNLVGLVAWLVGIAIPLPGLVASYLTNISPTMHTMVNIYNSGFLIAFGVSGAVYLVGMHFFKPPIVPYGREGEFDGTFESLGKTDGYLPGDALITYGRHSKYDSYDPRASIGGHPHESEGSSPVDEEKKLPSDAYVYEVPVQGHRD</sequence>
<dbReference type="GO" id="GO:0015205">
    <property type="term" value="F:nucleobase transmembrane transporter activity"/>
    <property type="evidence" value="ECO:0007669"/>
    <property type="project" value="TreeGrafter"/>
</dbReference>
<feature type="transmembrane region" description="Helical" evidence="7">
    <location>
        <begin position="307"/>
        <end position="331"/>
    </location>
</feature>
<gene>
    <name evidence="8" type="ORF">M231_01338</name>
</gene>
<feature type="transmembrane region" description="Helical" evidence="7">
    <location>
        <begin position="199"/>
        <end position="216"/>
    </location>
</feature>
<feature type="compositionally biased region" description="Basic and acidic residues" evidence="6">
    <location>
        <begin position="590"/>
        <end position="607"/>
    </location>
</feature>
<dbReference type="InParanoid" id="A0A4Q1BTZ5"/>
<comment type="similarity">
    <text evidence="2">Belongs to the purine-cytosine permease (2.A.39) family.</text>
</comment>
<dbReference type="EMBL" id="SDIL01000009">
    <property type="protein sequence ID" value="RXK41432.1"/>
    <property type="molecule type" value="Genomic_DNA"/>
</dbReference>
<dbReference type="InterPro" id="IPR001248">
    <property type="entry name" value="Pur-cyt_permease"/>
</dbReference>
<dbReference type="Pfam" id="PF02133">
    <property type="entry name" value="Transp_cyt_pur"/>
    <property type="match status" value="1"/>
</dbReference>
<feature type="transmembrane region" description="Helical" evidence="7">
    <location>
        <begin position="100"/>
        <end position="124"/>
    </location>
</feature>
<evidence type="ECO:0000256" key="2">
    <source>
        <dbReference type="ARBA" id="ARBA00008974"/>
    </source>
</evidence>
<proteinExistence type="inferred from homology"/>
<name>A0A4Q1BTZ5_TREME</name>
<evidence type="ECO:0000256" key="5">
    <source>
        <dbReference type="ARBA" id="ARBA00023136"/>
    </source>
</evidence>
<feature type="transmembrane region" description="Helical" evidence="7">
    <location>
        <begin position="395"/>
        <end position="415"/>
    </location>
</feature>
<keyword evidence="9" id="KW-1185">Reference proteome</keyword>
<dbReference type="VEuPathDB" id="FungiDB:TREMEDRAFT_62830"/>
<accession>A0A4Q1BTZ5</accession>
<dbReference type="PANTHER" id="PTHR30618">
    <property type="entry name" value="NCS1 FAMILY PURINE/PYRIMIDINE TRANSPORTER"/>
    <property type="match status" value="1"/>
</dbReference>
<protein>
    <recommendedName>
        <fullName evidence="10">Allantoin permease</fullName>
    </recommendedName>
</protein>
<comment type="subcellular location">
    <subcellularLocation>
        <location evidence="1">Membrane</location>
        <topology evidence="1">Multi-pass membrane protein</topology>
    </subcellularLocation>
</comment>
<feature type="transmembrane region" description="Helical" evidence="7">
    <location>
        <begin position="228"/>
        <end position="247"/>
    </location>
</feature>
<evidence type="ECO:0000256" key="3">
    <source>
        <dbReference type="ARBA" id="ARBA00022692"/>
    </source>
</evidence>
<organism evidence="8 9">
    <name type="scientific">Tremella mesenterica</name>
    <name type="common">Jelly fungus</name>
    <dbReference type="NCBI Taxonomy" id="5217"/>
    <lineage>
        <taxon>Eukaryota</taxon>
        <taxon>Fungi</taxon>
        <taxon>Dikarya</taxon>
        <taxon>Basidiomycota</taxon>
        <taxon>Agaricomycotina</taxon>
        <taxon>Tremellomycetes</taxon>
        <taxon>Tremellales</taxon>
        <taxon>Tremellaceae</taxon>
        <taxon>Tremella</taxon>
    </lineage>
</organism>
<evidence type="ECO:0000313" key="9">
    <source>
        <dbReference type="Proteomes" id="UP000289152"/>
    </source>
</evidence>
<keyword evidence="3 7" id="KW-0812">Transmembrane</keyword>
<dbReference type="OrthoDB" id="2018619at2759"/>
<evidence type="ECO:0000313" key="8">
    <source>
        <dbReference type="EMBL" id="RXK41432.1"/>
    </source>
</evidence>
<keyword evidence="4 7" id="KW-1133">Transmembrane helix</keyword>
<dbReference type="OMA" id="ICPIVAC"/>
<evidence type="ECO:0000256" key="6">
    <source>
        <dbReference type="SAM" id="MobiDB-lite"/>
    </source>
</evidence>
<feature type="transmembrane region" description="Helical" evidence="7">
    <location>
        <begin position="421"/>
        <end position="446"/>
    </location>
</feature>
<feature type="transmembrane region" description="Helical" evidence="7">
    <location>
        <begin position="514"/>
        <end position="537"/>
    </location>
</feature>
<feature type="transmembrane region" description="Helical" evidence="7">
    <location>
        <begin position="353"/>
        <end position="375"/>
    </location>
</feature>
<feature type="transmembrane region" description="Helical" evidence="7">
    <location>
        <begin position="479"/>
        <end position="502"/>
    </location>
</feature>
<evidence type="ECO:0000256" key="7">
    <source>
        <dbReference type="SAM" id="Phobius"/>
    </source>
</evidence>
<keyword evidence="5 7" id="KW-0472">Membrane</keyword>
<feature type="transmembrane region" description="Helical" evidence="7">
    <location>
        <begin position="267"/>
        <end position="286"/>
    </location>
</feature>
<dbReference type="PANTHER" id="PTHR30618:SF0">
    <property type="entry name" value="PURINE-URACIL PERMEASE NCS1"/>
    <property type="match status" value="1"/>
</dbReference>
<dbReference type="Gene3D" id="1.10.4160.10">
    <property type="entry name" value="Hydantoin permease"/>
    <property type="match status" value="1"/>
</dbReference>
<evidence type="ECO:0008006" key="10">
    <source>
        <dbReference type="Google" id="ProtNLM"/>
    </source>
</evidence>
<feature type="transmembrane region" description="Helical" evidence="7">
    <location>
        <begin position="68"/>
        <end position="88"/>
    </location>
</feature>
<comment type="caution">
    <text evidence="8">The sequence shown here is derived from an EMBL/GenBank/DDBJ whole genome shotgun (WGS) entry which is preliminary data.</text>
</comment>
<reference evidence="8 9" key="1">
    <citation type="submission" date="2016-06" db="EMBL/GenBank/DDBJ databases">
        <title>Evolution of pathogenesis and genome organization in the Tremellales.</title>
        <authorList>
            <person name="Cuomo C."/>
            <person name="Litvintseva A."/>
            <person name="Heitman J."/>
            <person name="Chen Y."/>
            <person name="Sun S."/>
            <person name="Springer D."/>
            <person name="Dromer F."/>
            <person name="Young S."/>
            <person name="Zeng Q."/>
            <person name="Chapman S."/>
            <person name="Gujja S."/>
            <person name="Saif S."/>
            <person name="Birren B."/>
        </authorList>
    </citation>
    <scope>NUCLEOTIDE SEQUENCE [LARGE SCALE GENOMIC DNA]</scope>
    <source>
        <strain evidence="8 9">ATCC 28783</strain>
    </source>
</reference>
<evidence type="ECO:0000256" key="4">
    <source>
        <dbReference type="ARBA" id="ARBA00022989"/>
    </source>
</evidence>